<evidence type="ECO:0000256" key="1">
    <source>
        <dbReference type="ARBA" id="ARBA00002871"/>
    </source>
</evidence>
<evidence type="ECO:0000313" key="7">
    <source>
        <dbReference type="EMBL" id="ASK51308.1"/>
    </source>
</evidence>
<keyword evidence="4" id="KW-0426">Late protein</keyword>
<keyword evidence="3" id="KW-0597">Phosphoprotein</keyword>
<dbReference type="Proteomes" id="UP000217428">
    <property type="component" value="Segment"/>
</dbReference>
<name>A0A220T6H2_9POXV</name>
<dbReference type="OrthoDB" id="6979at10239"/>
<sequence>MTTVPVTDFANDYTITTFSEDGYPSNKNYEITTGQMSILRTVHDTLLATPPSKLESDNESSPEIFMPGEDSPVTIIEHVSPQKTYVEEPTTKNEIIIAEQERRQRLNFKMIGLETVVEHKPIETTHITSMTSQTPSLGVMFDKDRRIKLLEEEVINLKKSSNNNSSKLDNFTKILFGKNIHKSSEINKRVAIVNYASLTKADLTLDDLEMCSEDEIDKIYKIVKQYNDNYKRRILVTHFITIGIMVLEQILLKLGFEEIRGISTELTSEIIDINIGDDCEEIANKIGISNSPVLNIIIFLVKKLITRVKFI</sequence>
<evidence type="ECO:0000256" key="4">
    <source>
        <dbReference type="ARBA" id="ARBA00022921"/>
    </source>
</evidence>
<keyword evidence="5" id="KW-0175">Coiled coil</keyword>
<gene>
    <name evidence="7" type="ORF">EPTV-WA-107</name>
</gene>
<dbReference type="InterPro" id="IPR007755">
    <property type="entry name" value="Poxvirus_A11"/>
</dbReference>
<organism evidence="7 8">
    <name type="scientific">Eptesipox virus</name>
    <dbReference type="NCBI Taxonomy" id="1329402"/>
    <lineage>
        <taxon>Viruses</taxon>
        <taxon>Varidnaviria</taxon>
        <taxon>Bamfordvirae</taxon>
        <taxon>Nucleocytoviricota</taxon>
        <taxon>Pokkesviricetes</taxon>
        <taxon>Chitovirales</taxon>
        <taxon>Poxviridae</taxon>
        <taxon>Chordopoxvirinae</taxon>
        <taxon>Vespertilionpoxvirus</taxon>
        <taxon>Vespertilionpoxvirus eptesipox</taxon>
    </lineage>
</organism>
<accession>A0A220T6H2</accession>
<dbReference type="EMBL" id="KY747497">
    <property type="protein sequence ID" value="ASK51308.1"/>
    <property type="molecule type" value="Genomic_DNA"/>
</dbReference>
<evidence type="ECO:0000256" key="3">
    <source>
        <dbReference type="ARBA" id="ARBA00022553"/>
    </source>
</evidence>
<dbReference type="GO" id="GO:0030430">
    <property type="term" value="C:host cell cytoplasm"/>
    <property type="evidence" value="ECO:0007669"/>
    <property type="project" value="UniProtKB-SubCell"/>
</dbReference>
<comment type="function">
    <text evidence="1">Required for viral crescent formation early during virus morphogenesis.</text>
</comment>
<protein>
    <submittedName>
        <fullName evidence="7">Viral membrane formation</fullName>
    </submittedName>
</protein>
<evidence type="ECO:0000256" key="6">
    <source>
        <dbReference type="ARBA" id="ARBA00023200"/>
    </source>
</evidence>
<evidence type="ECO:0000313" key="8">
    <source>
        <dbReference type="Proteomes" id="UP000217428"/>
    </source>
</evidence>
<evidence type="ECO:0000256" key="5">
    <source>
        <dbReference type="ARBA" id="ARBA00023054"/>
    </source>
</evidence>
<keyword evidence="8" id="KW-1185">Reference proteome</keyword>
<dbReference type="Pfam" id="PF05061">
    <property type="entry name" value="Pox_A11"/>
    <property type="match status" value="1"/>
</dbReference>
<reference evidence="7 8" key="1">
    <citation type="journal article" date="2017" name="Virus Genes">
        <title>Characterization of Eptesipoxvirus, a novel poxvirus from a microchiropteran bat.</title>
        <authorList>
            <person name="Tu S.L."/>
            <person name="Nakazawa Y."/>
            <person name="Gao J."/>
            <person name="Wilkins K."/>
            <person name="Gallardo-Romero N."/>
            <person name="Li Y."/>
            <person name="Emerson G.L."/>
            <person name="Carroll D.S."/>
            <person name="Upton C."/>
        </authorList>
    </citation>
    <scope>NUCLEOTIDE SEQUENCE [LARGE SCALE GENOMIC DNA]</scope>
    <source>
        <strain evidence="7 8">Washington</strain>
    </source>
</reference>
<proteinExistence type="predicted"/>
<keyword evidence="6" id="KW-1035">Host cytoplasm</keyword>
<comment type="subcellular location">
    <subcellularLocation>
        <location evidence="2">Host cytoplasm</location>
    </subcellularLocation>
</comment>
<evidence type="ECO:0000256" key="2">
    <source>
        <dbReference type="ARBA" id="ARBA00004192"/>
    </source>
</evidence>